<dbReference type="GO" id="GO:0006047">
    <property type="term" value="P:UDP-N-acetylglucosamine metabolic process"/>
    <property type="evidence" value="ECO:0007669"/>
    <property type="project" value="TreeGrafter"/>
</dbReference>
<evidence type="ECO:0000313" key="3">
    <source>
        <dbReference type="Proteomes" id="UP000260680"/>
    </source>
</evidence>
<dbReference type="Gene3D" id="3.40.50.10490">
    <property type="entry name" value="Glucose-6-phosphate isomerase like protein, domain 1"/>
    <property type="match status" value="1"/>
</dbReference>
<dbReference type="CDD" id="cd05710">
    <property type="entry name" value="SIS_1"/>
    <property type="match status" value="1"/>
</dbReference>
<dbReference type="AlphaFoldDB" id="A0A3E2N6K2"/>
<dbReference type="PANTHER" id="PTHR10937:SF14">
    <property type="entry name" value="FRUCTOSELYSINE 6-PHOSPHATE DEGLYCASE"/>
    <property type="match status" value="1"/>
</dbReference>
<gene>
    <name evidence="2" type="ORF">DS742_22880</name>
</gene>
<dbReference type="InterPro" id="IPR035490">
    <property type="entry name" value="GlmS/FrlB_SIS"/>
</dbReference>
<evidence type="ECO:0000259" key="1">
    <source>
        <dbReference type="PROSITE" id="PS51464"/>
    </source>
</evidence>
<name>A0A3E2N6K2_9FIRM</name>
<dbReference type="Proteomes" id="UP000260680">
    <property type="component" value="Unassembled WGS sequence"/>
</dbReference>
<dbReference type="SUPFAM" id="SSF53697">
    <property type="entry name" value="SIS domain"/>
    <property type="match status" value="1"/>
</dbReference>
<dbReference type="GO" id="GO:0097367">
    <property type="term" value="F:carbohydrate derivative binding"/>
    <property type="evidence" value="ECO:0007669"/>
    <property type="project" value="InterPro"/>
</dbReference>
<dbReference type="RefSeq" id="WP_117419276.1">
    <property type="nucleotide sequence ID" value="NZ_QOHO01000077.1"/>
</dbReference>
<dbReference type="Pfam" id="PF01380">
    <property type="entry name" value="SIS"/>
    <property type="match status" value="1"/>
</dbReference>
<dbReference type="PIRSF" id="PIRSF009290">
    <property type="entry name" value="FrlB"/>
    <property type="match status" value="1"/>
</dbReference>
<dbReference type="GO" id="GO:0006487">
    <property type="term" value="P:protein N-linked glycosylation"/>
    <property type="evidence" value="ECO:0007669"/>
    <property type="project" value="TreeGrafter"/>
</dbReference>
<evidence type="ECO:0000313" key="2">
    <source>
        <dbReference type="EMBL" id="RFZ76606.1"/>
    </source>
</evidence>
<dbReference type="InterPro" id="IPR046348">
    <property type="entry name" value="SIS_dom_sf"/>
</dbReference>
<comment type="caution">
    <text evidence="2">The sequence shown here is derived from an EMBL/GenBank/DDBJ whole genome shotgun (WGS) entry which is preliminary data.</text>
</comment>
<reference evidence="2 3" key="1">
    <citation type="submission" date="2018-07" db="EMBL/GenBank/DDBJ databases">
        <title>New species, Clostridium PI-S10-A1B.</title>
        <authorList>
            <person name="Krishna G."/>
            <person name="Summeta K."/>
            <person name="Shikha S."/>
            <person name="Prabhu P.B."/>
            <person name="Suresh K."/>
        </authorList>
    </citation>
    <scope>NUCLEOTIDE SEQUENCE [LARGE SCALE GENOMIC DNA]</scope>
    <source>
        <strain evidence="2 3">PI-S10-A1B</strain>
    </source>
</reference>
<dbReference type="Gene3D" id="1.10.10.2240">
    <property type="match status" value="1"/>
</dbReference>
<organism evidence="2 3">
    <name type="scientific">Lacrimispora amygdalina</name>
    <dbReference type="NCBI Taxonomy" id="253257"/>
    <lineage>
        <taxon>Bacteria</taxon>
        <taxon>Bacillati</taxon>
        <taxon>Bacillota</taxon>
        <taxon>Clostridia</taxon>
        <taxon>Lachnospirales</taxon>
        <taxon>Lachnospiraceae</taxon>
        <taxon>Lacrimispora</taxon>
    </lineage>
</organism>
<dbReference type="CDD" id="cd05009">
    <property type="entry name" value="SIS_GlmS_GlmD_2"/>
    <property type="match status" value="1"/>
</dbReference>
<dbReference type="EMBL" id="QOHO01000077">
    <property type="protein sequence ID" value="RFZ76606.1"/>
    <property type="molecule type" value="Genomic_DNA"/>
</dbReference>
<dbReference type="PANTHER" id="PTHR10937">
    <property type="entry name" value="GLUCOSAMINE--FRUCTOSE-6-PHOSPHATE AMINOTRANSFERASE, ISOMERIZING"/>
    <property type="match status" value="1"/>
</dbReference>
<protein>
    <submittedName>
        <fullName evidence="2">SIS domain-containing protein</fullName>
    </submittedName>
</protein>
<sequence>MTVKEAVTEIIEKKQKDGGIREVYFVGCGGSLGAFYPAKIFLETESQSIHAGWYNSNEFLHNTPRRLGKNSVVITASHRGDTPETVKAAKMAYEAGIPVIALTWSPDSPITEVADYVVSYTFGPDKDIAGEKTVVGLLAAVEILHQTEGYDNYETFLEGVSRIDGIVKRARRQVEKRAMAFAREYKEDRVIYNMGSGAGYGAAYMESICIFMEMQWIHSASIHTGEFFHGPFEITDAEVPFFIQISEGPTKELDERALTFLKKYAKRIEVLDAKELGLSTIDSSVVSYFNHSLFNNVYDVYNHALAESREHPLTTRRYMWKVEY</sequence>
<dbReference type="InterPro" id="IPR024713">
    <property type="entry name" value="Fructosamine_deglycase_FrlB"/>
</dbReference>
<dbReference type="Gene3D" id="3.40.50.12570">
    <property type="match status" value="1"/>
</dbReference>
<dbReference type="InterPro" id="IPR035488">
    <property type="entry name" value="FrlB_SIS"/>
</dbReference>
<feature type="domain" description="SIS" evidence="1">
    <location>
        <begin position="11"/>
        <end position="166"/>
    </location>
</feature>
<accession>A0A3E2N6K2</accession>
<dbReference type="OrthoDB" id="9782098at2"/>
<dbReference type="GO" id="GO:0006002">
    <property type="term" value="P:fructose 6-phosphate metabolic process"/>
    <property type="evidence" value="ECO:0007669"/>
    <property type="project" value="TreeGrafter"/>
</dbReference>
<dbReference type="InterPro" id="IPR001347">
    <property type="entry name" value="SIS_dom"/>
</dbReference>
<dbReference type="GO" id="GO:0004360">
    <property type="term" value="F:glutamine-fructose-6-phosphate transaminase (isomerizing) activity"/>
    <property type="evidence" value="ECO:0007669"/>
    <property type="project" value="TreeGrafter"/>
</dbReference>
<dbReference type="PROSITE" id="PS51464">
    <property type="entry name" value="SIS"/>
    <property type="match status" value="1"/>
</dbReference>
<proteinExistence type="predicted"/>